<comment type="caution">
    <text evidence="1">The sequence shown here is derived from an EMBL/GenBank/DDBJ whole genome shotgun (WGS) entry which is preliminary data.</text>
</comment>
<evidence type="ECO:0000313" key="1">
    <source>
        <dbReference type="EMBL" id="NMN98406.1"/>
    </source>
</evidence>
<dbReference type="AlphaFoldDB" id="A0A848KKM0"/>
<reference evidence="1 2" key="2">
    <citation type="submission" date="2020-06" db="EMBL/GenBank/DDBJ databases">
        <title>Antribacter stalactiti gen. nov., sp. nov., a new member of the family Nacardiaceae isolated from a cave.</title>
        <authorList>
            <person name="Kim I.S."/>
        </authorList>
    </citation>
    <scope>NUCLEOTIDE SEQUENCE [LARGE SCALE GENOMIC DNA]</scope>
    <source>
        <strain evidence="1 2">YC2-7</strain>
    </source>
</reference>
<organism evidence="1 2">
    <name type="scientific">Antrihabitans stalactiti</name>
    <dbReference type="NCBI Taxonomy" id="2584121"/>
    <lineage>
        <taxon>Bacteria</taxon>
        <taxon>Bacillati</taxon>
        <taxon>Actinomycetota</taxon>
        <taxon>Actinomycetes</taxon>
        <taxon>Mycobacteriales</taxon>
        <taxon>Nocardiaceae</taxon>
        <taxon>Antrihabitans</taxon>
    </lineage>
</organism>
<gene>
    <name evidence="1" type="ORF">FGL95_25520</name>
</gene>
<evidence type="ECO:0000313" key="2">
    <source>
        <dbReference type="Proteomes" id="UP000535543"/>
    </source>
</evidence>
<accession>A0A848KKM0</accession>
<proteinExistence type="predicted"/>
<keyword evidence="2" id="KW-1185">Reference proteome</keyword>
<dbReference type="Proteomes" id="UP000535543">
    <property type="component" value="Unassembled WGS sequence"/>
</dbReference>
<protein>
    <submittedName>
        <fullName evidence="1">Uncharacterized protein</fullName>
    </submittedName>
</protein>
<reference evidence="1 2" key="1">
    <citation type="submission" date="2019-05" db="EMBL/GenBank/DDBJ databases">
        <authorList>
            <person name="Lee S.D."/>
        </authorList>
    </citation>
    <scope>NUCLEOTIDE SEQUENCE [LARGE SCALE GENOMIC DNA]</scope>
    <source>
        <strain evidence="1 2">YC2-7</strain>
    </source>
</reference>
<dbReference type="RefSeq" id="WP_169592642.1">
    <property type="nucleotide sequence ID" value="NZ_VCQU01000010.1"/>
</dbReference>
<sequence>MPELPEIPTSLTQVFFAVESRLSPRLERAVRTDAFLDTAAVANGVSRVAGRTIRGIANGVTEALGLPSRRQVEGLQRSLDELNQKEKS</sequence>
<name>A0A848KKM0_9NOCA</name>
<dbReference type="EMBL" id="VCQU01000010">
    <property type="protein sequence ID" value="NMN98406.1"/>
    <property type="molecule type" value="Genomic_DNA"/>
</dbReference>